<evidence type="ECO:0000259" key="16">
    <source>
        <dbReference type="PROSITE" id="PS51192"/>
    </source>
</evidence>
<dbReference type="CDD" id="cd17928">
    <property type="entry name" value="DEXDc_SecA"/>
    <property type="match status" value="1"/>
</dbReference>
<evidence type="ECO:0000256" key="14">
    <source>
        <dbReference type="ARBA" id="ARBA00023136"/>
    </source>
</evidence>
<dbReference type="InterPro" id="IPR027417">
    <property type="entry name" value="P-loop_NTPase"/>
</dbReference>
<dbReference type="Gene3D" id="3.90.1440.10">
    <property type="entry name" value="SecA, preprotein cross-linking domain"/>
    <property type="match status" value="1"/>
</dbReference>
<evidence type="ECO:0000256" key="9">
    <source>
        <dbReference type="ARBA" id="ARBA00022833"/>
    </source>
</evidence>
<dbReference type="PANTHER" id="PTHR30612">
    <property type="entry name" value="SECA INNER MEMBRANE COMPONENT OF SEC PROTEIN SECRETION SYSTEM"/>
    <property type="match status" value="1"/>
</dbReference>
<dbReference type="Pfam" id="PF01043">
    <property type="entry name" value="SecA_PP_bind"/>
    <property type="match status" value="1"/>
</dbReference>
<dbReference type="Gene3D" id="3.10.450.50">
    <property type="match status" value="1"/>
</dbReference>
<dbReference type="InterPro" id="IPR036670">
    <property type="entry name" value="SecA_X-link_sf"/>
</dbReference>
<dbReference type="GO" id="GO:0031522">
    <property type="term" value="C:cell envelope Sec protein transport complex"/>
    <property type="evidence" value="ECO:0007669"/>
    <property type="project" value="TreeGrafter"/>
</dbReference>
<comment type="similarity">
    <text evidence="3">Belongs to the SecA family.</text>
</comment>
<dbReference type="SUPFAM" id="SSF103642">
    <property type="entry name" value="Sec-C motif"/>
    <property type="match status" value="1"/>
</dbReference>
<dbReference type="GO" id="GO:0006605">
    <property type="term" value="P:protein targeting"/>
    <property type="evidence" value="ECO:0007669"/>
    <property type="project" value="InterPro"/>
</dbReference>
<dbReference type="InterPro" id="IPR044722">
    <property type="entry name" value="SecA_SF2_C"/>
</dbReference>
<dbReference type="FunFam" id="3.40.50.300:FF:000113">
    <property type="entry name" value="Preprotein translocase subunit SecA"/>
    <property type="match status" value="1"/>
</dbReference>
<evidence type="ECO:0000256" key="12">
    <source>
        <dbReference type="ARBA" id="ARBA00022967"/>
    </source>
</evidence>
<dbReference type="InterPro" id="IPR004027">
    <property type="entry name" value="SEC_C_motif"/>
</dbReference>
<comment type="cofactor">
    <cofactor evidence="1">
        <name>Zn(2+)</name>
        <dbReference type="ChEBI" id="CHEBI:29105"/>
    </cofactor>
</comment>
<dbReference type="NCBIfam" id="NF009538">
    <property type="entry name" value="PRK12904.1"/>
    <property type="match status" value="1"/>
</dbReference>
<keyword evidence="9" id="KW-0862">Zinc</keyword>
<dbReference type="PROSITE" id="PS51194">
    <property type="entry name" value="HELICASE_CTER"/>
    <property type="match status" value="1"/>
</dbReference>
<evidence type="ECO:0000256" key="2">
    <source>
        <dbReference type="ARBA" id="ARBA00004413"/>
    </source>
</evidence>
<dbReference type="PRINTS" id="PR00906">
    <property type="entry name" value="SECA"/>
</dbReference>
<keyword evidence="12" id="KW-1278">Translocase</keyword>
<evidence type="ECO:0000256" key="10">
    <source>
        <dbReference type="ARBA" id="ARBA00022840"/>
    </source>
</evidence>
<dbReference type="GO" id="GO:0005886">
    <property type="term" value="C:plasma membrane"/>
    <property type="evidence" value="ECO:0007669"/>
    <property type="project" value="UniProtKB-SubCell"/>
</dbReference>
<evidence type="ECO:0000259" key="17">
    <source>
        <dbReference type="PROSITE" id="PS51194"/>
    </source>
</evidence>
<dbReference type="FunFam" id="3.40.50.300:FF:000334">
    <property type="entry name" value="Protein translocase subunit SecA"/>
    <property type="match status" value="1"/>
</dbReference>
<dbReference type="Gene3D" id="3.40.50.300">
    <property type="entry name" value="P-loop containing nucleotide triphosphate hydrolases"/>
    <property type="match status" value="2"/>
</dbReference>
<dbReference type="EMBL" id="UOEJ01000172">
    <property type="protein sequence ID" value="VAW03432.1"/>
    <property type="molecule type" value="Genomic_DNA"/>
</dbReference>
<dbReference type="FunFam" id="1.10.3060.10:FF:000003">
    <property type="entry name" value="Protein translocase subunit SecA"/>
    <property type="match status" value="1"/>
</dbReference>
<dbReference type="GO" id="GO:0043952">
    <property type="term" value="P:protein transport by the Sec complex"/>
    <property type="evidence" value="ECO:0007669"/>
    <property type="project" value="TreeGrafter"/>
</dbReference>
<keyword evidence="11" id="KW-0653">Protein transport</keyword>
<keyword evidence="7" id="KW-0479">Metal-binding</keyword>
<evidence type="ECO:0000259" key="18">
    <source>
        <dbReference type="PROSITE" id="PS51196"/>
    </source>
</evidence>
<dbReference type="PROSITE" id="PS51196">
    <property type="entry name" value="SECA_MOTOR_DEAD"/>
    <property type="match status" value="1"/>
</dbReference>
<dbReference type="Pfam" id="PF02810">
    <property type="entry name" value="SEC-C"/>
    <property type="match status" value="2"/>
</dbReference>
<dbReference type="SUPFAM" id="SSF81767">
    <property type="entry name" value="Pre-protein crosslinking domain of SecA"/>
    <property type="match status" value="1"/>
</dbReference>
<dbReference type="SMART" id="SM00957">
    <property type="entry name" value="SecA_DEAD"/>
    <property type="match status" value="1"/>
</dbReference>
<evidence type="ECO:0000256" key="6">
    <source>
        <dbReference type="ARBA" id="ARBA00022490"/>
    </source>
</evidence>
<keyword evidence="5" id="KW-1003">Cell membrane</keyword>
<sequence length="916" mass="103487">MLGMGKIAKKIFGTANDRYIKSLQPQVNAINGLEEEFQKLSDDELRAKTEEFRARLNDGAALDSLLVEAFAAVREAAKRTLGQRHYDVQLIGGIVLNAGKISEMKTGEGKTLVSTLTGYLNALPGKGVHIVTVNDYLARRDADWMGQIFKFLGLTTGCIIPNMADEDRAAAYAADITYATNNELGFDYLRDNMKFHPDAMVQRPPAYAIVDEVDSILIDEARTPLVISGPTEDKSDLYVSINKIIPELEAEDYEVDEKARSVSLTEEGMEHLEQILINHELIKGDNMYDFGNVAVVHHVNQALRAHTLFAREKDYIVKDNEVIIIDEFTGRMMEGRRFSDGLHQALEAKEGADIQTENQTLASITFQNYFRLYPKLSGMTGTAATEAAEFGEIYGLGVVEVPTHVPVSRVDDDDEIYRTAEEKFVAIVSQIETCQKKGQPILVGTVSIERSEYLSDLLKKRKIKHHVLNAKFHEQEAFIIGQAGRFSAVTIATNMAGRGTDIQLGGNLDMRLEAEVDDIDETSRKKTTEKITAEVDAEKQKVLEAGGLYVLGTERHESRRIDNQLRGRAGRQGDPGHSKFFLSMEDDLMRIFGGERMDSLMQKFGFEEGESLVHPWLNRAVEKSQEKVEARNYEIRKNLLKFDNVMNDQRKAIYDQRREVMTSNDLSETLTDMRMQVVDDLVTTHIPHRAYPQDWDVAGMAIECRRIFGRDFGLEDWINEEGIDENGFEDRLIDETNRFMASRTADIGPDIMRQVERSLLLQAIDRYWKEHLAQLDHLRQVIQLRAYGQRDPLNEYKTEAFAMFESMLDETRDNVVMLLSHIEIQTEQPLPELKDPDMTSFNTSHIDATTGENDATPTVNPANPKTWGNISRNEQCPCGSGKKYKHCHGKVVRKVGRNEQCPCGSGKKYKHCHGAL</sequence>
<evidence type="ECO:0000256" key="5">
    <source>
        <dbReference type="ARBA" id="ARBA00022475"/>
    </source>
</evidence>
<dbReference type="InterPro" id="IPR020937">
    <property type="entry name" value="SecA_CS"/>
</dbReference>
<dbReference type="InterPro" id="IPR014018">
    <property type="entry name" value="SecA_motor_DEAD"/>
</dbReference>
<dbReference type="PROSITE" id="PS01312">
    <property type="entry name" value="SECA"/>
    <property type="match status" value="1"/>
</dbReference>
<dbReference type="PROSITE" id="PS51192">
    <property type="entry name" value="HELICASE_ATP_BIND_1"/>
    <property type="match status" value="1"/>
</dbReference>
<dbReference type="InterPro" id="IPR011115">
    <property type="entry name" value="SecA_DEAD"/>
</dbReference>
<dbReference type="GO" id="GO:0005524">
    <property type="term" value="F:ATP binding"/>
    <property type="evidence" value="ECO:0007669"/>
    <property type="project" value="UniProtKB-KW"/>
</dbReference>
<dbReference type="SUPFAM" id="SSF81886">
    <property type="entry name" value="Helical scaffold and wing domains of SecA"/>
    <property type="match status" value="1"/>
</dbReference>
<feature type="domain" description="Helicase C-terminal" evidence="17">
    <location>
        <begin position="426"/>
        <end position="612"/>
    </location>
</feature>
<dbReference type="AlphaFoldDB" id="A0A3B0SMD8"/>
<evidence type="ECO:0000256" key="1">
    <source>
        <dbReference type="ARBA" id="ARBA00001947"/>
    </source>
</evidence>
<dbReference type="CDD" id="cd18803">
    <property type="entry name" value="SF2_C_secA"/>
    <property type="match status" value="1"/>
</dbReference>
<keyword evidence="13" id="KW-0811">Translocation</keyword>
<dbReference type="FunFam" id="3.90.1440.10:FF:000001">
    <property type="entry name" value="Preprotein translocase subunit SecA"/>
    <property type="match status" value="1"/>
</dbReference>
<evidence type="ECO:0000256" key="3">
    <source>
        <dbReference type="ARBA" id="ARBA00007650"/>
    </source>
</evidence>
<dbReference type="GO" id="GO:0017038">
    <property type="term" value="P:protein import"/>
    <property type="evidence" value="ECO:0007669"/>
    <property type="project" value="InterPro"/>
</dbReference>
<dbReference type="Pfam" id="PF21090">
    <property type="entry name" value="P-loop_SecA"/>
    <property type="match status" value="1"/>
</dbReference>
<dbReference type="HAMAP" id="MF_01382">
    <property type="entry name" value="SecA"/>
    <property type="match status" value="1"/>
</dbReference>
<dbReference type="NCBIfam" id="TIGR00963">
    <property type="entry name" value="secA"/>
    <property type="match status" value="1"/>
</dbReference>
<evidence type="ECO:0000256" key="7">
    <source>
        <dbReference type="ARBA" id="ARBA00022723"/>
    </source>
</evidence>
<dbReference type="GO" id="GO:0006886">
    <property type="term" value="P:intracellular protein transport"/>
    <property type="evidence" value="ECO:0007669"/>
    <property type="project" value="InterPro"/>
</dbReference>
<dbReference type="PANTHER" id="PTHR30612:SF0">
    <property type="entry name" value="CHLOROPLAST PROTEIN-TRANSPORTING ATPASE"/>
    <property type="match status" value="1"/>
</dbReference>
<dbReference type="Pfam" id="PF07516">
    <property type="entry name" value="SecA_SW"/>
    <property type="match status" value="1"/>
</dbReference>
<keyword evidence="6" id="KW-0963">Cytoplasm</keyword>
<dbReference type="GO" id="GO:0005829">
    <property type="term" value="C:cytosol"/>
    <property type="evidence" value="ECO:0007669"/>
    <property type="project" value="TreeGrafter"/>
</dbReference>
<dbReference type="InterPro" id="IPR011130">
    <property type="entry name" value="SecA_preprotein_X-link_dom"/>
</dbReference>
<proteinExistence type="inferred from homology"/>
<keyword evidence="8" id="KW-0547">Nucleotide-binding</keyword>
<dbReference type="InterPro" id="IPR000185">
    <property type="entry name" value="SecA"/>
</dbReference>
<dbReference type="InterPro" id="IPR011116">
    <property type="entry name" value="SecA_Wing/Scaffold"/>
</dbReference>
<organism evidence="19">
    <name type="scientific">hydrothermal vent metagenome</name>
    <dbReference type="NCBI Taxonomy" id="652676"/>
    <lineage>
        <taxon>unclassified sequences</taxon>
        <taxon>metagenomes</taxon>
        <taxon>ecological metagenomes</taxon>
    </lineage>
</organism>
<feature type="domain" description="SecA family profile" evidence="18">
    <location>
        <begin position="5"/>
        <end position="613"/>
    </location>
</feature>
<keyword evidence="14" id="KW-0472">Membrane</keyword>
<dbReference type="InterPro" id="IPR001650">
    <property type="entry name" value="Helicase_C-like"/>
</dbReference>
<evidence type="ECO:0000256" key="13">
    <source>
        <dbReference type="ARBA" id="ARBA00023010"/>
    </source>
</evidence>
<dbReference type="SMART" id="SM00958">
    <property type="entry name" value="SecA_PP_bind"/>
    <property type="match status" value="1"/>
</dbReference>
<dbReference type="SUPFAM" id="SSF52540">
    <property type="entry name" value="P-loop containing nucleoside triphosphate hydrolases"/>
    <property type="match status" value="2"/>
</dbReference>
<keyword evidence="10" id="KW-0067">ATP-binding</keyword>
<evidence type="ECO:0000256" key="4">
    <source>
        <dbReference type="ARBA" id="ARBA00022448"/>
    </source>
</evidence>
<dbReference type="InterPro" id="IPR036266">
    <property type="entry name" value="SecA_Wing/Scaffold_sf"/>
</dbReference>
<reference evidence="19" key="1">
    <citation type="submission" date="2018-06" db="EMBL/GenBank/DDBJ databases">
        <authorList>
            <person name="Zhirakovskaya E."/>
        </authorList>
    </citation>
    <scope>NUCLEOTIDE SEQUENCE</scope>
</reference>
<evidence type="ECO:0000313" key="19">
    <source>
        <dbReference type="EMBL" id="VAW03432.1"/>
    </source>
</evidence>
<comment type="subcellular location">
    <subcellularLocation>
        <location evidence="2">Cell membrane</location>
        <topology evidence="2">Peripheral membrane protein</topology>
        <orientation evidence="2">Cytoplasmic side</orientation>
    </subcellularLocation>
</comment>
<dbReference type="InterPro" id="IPR014001">
    <property type="entry name" value="Helicase_ATP-bd"/>
</dbReference>
<evidence type="ECO:0000256" key="11">
    <source>
        <dbReference type="ARBA" id="ARBA00022927"/>
    </source>
</evidence>
<dbReference type="Pfam" id="PF07517">
    <property type="entry name" value="SecA_DEAD"/>
    <property type="match status" value="1"/>
</dbReference>
<protein>
    <submittedName>
        <fullName evidence="19">Protein translocase subunit SecA</fullName>
    </submittedName>
</protein>
<feature type="domain" description="Helicase ATP-binding" evidence="16">
    <location>
        <begin position="91"/>
        <end position="249"/>
    </location>
</feature>
<name>A0A3B0SMD8_9ZZZZ</name>
<evidence type="ECO:0000256" key="15">
    <source>
        <dbReference type="SAM" id="MobiDB-lite"/>
    </source>
</evidence>
<dbReference type="Gene3D" id="1.10.3060.10">
    <property type="entry name" value="Helical scaffold and wing domains of SecA"/>
    <property type="match status" value="1"/>
</dbReference>
<accession>A0A3B0SMD8</accession>
<evidence type="ECO:0000256" key="8">
    <source>
        <dbReference type="ARBA" id="ARBA00022741"/>
    </source>
</evidence>
<gene>
    <name evidence="19" type="ORF">MNBD_ALPHA01-1766</name>
</gene>
<feature type="region of interest" description="Disordered" evidence="15">
    <location>
        <begin position="848"/>
        <end position="867"/>
    </location>
</feature>
<keyword evidence="4" id="KW-0813">Transport</keyword>
<dbReference type="GO" id="GO:0046872">
    <property type="term" value="F:metal ion binding"/>
    <property type="evidence" value="ECO:0007669"/>
    <property type="project" value="UniProtKB-KW"/>
</dbReference>